<sequence>MHSPTTFLVTFTGLLTILSLSLAQLHHSNPLLAHLNLIERRKGHPNTTSIITTTNNNNNNTITATITTIITTTTATAAAVINRDDDDKNKDKGKNTDGNACSSSYASLIDSIPTPTNQSALLAALTPFLATADAADPTIYCAVVTQIPDRQLRHNYQLWNAAMEDWCEDHGKALEGLARDCVVASGSGGGDGEGEGAEDGYVDAACTGTQPITLTSLERSDVMAAPTGA</sequence>
<protein>
    <submittedName>
        <fullName evidence="2">Uncharacterized protein</fullName>
    </submittedName>
</protein>
<gene>
    <name evidence="2" type="ORF">UCREL1_4427</name>
</gene>
<keyword evidence="3" id="KW-1185">Reference proteome</keyword>
<feature type="chain" id="PRO_5004085049" evidence="1">
    <location>
        <begin position="24"/>
        <end position="229"/>
    </location>
</feature>
<dbReference type="AlphaFoldDB" id="M7SWB6"/>
<evidence type="ECO:0000313" key="3">
    <source>
        <dbReference type="Proteomes" id="UP000012174"/>
    </source>
</evidence>
<dbReference type="HOGENOM" id="CLU_1209836_0_0_1"/>
<dbReference type="KEGG" id="ela:UCREL1_4427"/>
<dbReference type="Proteomes" id="UP000012174">
    <property type="component" value="Unassembled WGS sequence"/>
</dbReference>
<evidence type="ECO:0000256" key="1">
    <source>
        <dbReference type="SAM" id="SignalP"/>
    </source>
</evidence>
<name>M7SWB6_EUTLA</name>
<reference evidence="3" key="1">
    <citation type="journal article" date="2013" name="Genome Announc.">
        <title>Draft genome sequence of the grapevine dieback fungus Eutypa lata UCR-EL1.</title>
        <authorList>
            <person name="Blanco-Ulate B."/>
            <person name="Rolshausen P.E."/>
            <person name="Cantu D."/>
        </authorList>
    </citation>
    <scope>NUCLEOTIDE SEQUENCE [LARGE SCALE GENOMIC DNA]</scope>
    <source>
        <strain evidence="3">UCR-EL1</strain>
    </source>
</reference>
<organism evidence="2 3">
    <name type="scientific">Eutypa lata (strain UCR-EL1)</name>
    <name type="common">Grapevine dieback disease fungus</name>
    <name type="synonym">Eutypa armeniacae</name>
    <dbReference type="NCBI Taxonomy" id="1287681"/>
    <lineage>
        <taxon>Eukaryota</taxon>
        <taxon>Fungi</taxon>
        <taxon>Dikarya</taxon>
        <taxon>Ascomycota</taxon>
        <taxon>Pezizomycotina</taxon>
        <taxon>Sordariomycetes</taxon>
        <taxon>Xylariomycetidae</taxon>
        <taxon>Xylariales</taxon>
        <taxon>Diatrypaceae</taxon>
        <taxon>Eutypa</taxon>
    </lineage>
</organism>
<feature type="signal peptide" evidence="1">
    <location>
        <begin position="1"/>
        <end position="23"/>
    </location>
</feature>
<keyword evidence="1" id="KW-0732">Signal</keyword>
<proteinExistence type="predicted"/>
<accession>M7SWB6</accession>
<dbReference type="EMBL" id="KB706222">
    <property type="protein sequence ID" value="EMR68557.1"/>
    <property type="molecule type" value="Genomic_DNA"/>
</dbReference>
<evidence type="ECO:0000313" key="2">
    <source>
        <dbReference type="EMBL" id="EMR68557.1"/>
    </source>
</evidence>